<feature type="compositionally biased region" description="Basic and acidic residues" evidence="1">
    <location>
        <begin position="336"/>
        <end position="346"/>
    </location>
</feature>
<feature type="compositionally biased region" description="Polar residues" evidence="1">
    <location>
        <begin position="42"/>
        <end position="52"/>
    </location>
</feature>
<comment type="caution">
    <text evidence="2">The sequence shown here is derived from an EMBL/GenBank/DDBJ whole genome shotgun (WGS) entry which is preliminary data.</text>
</comment>
<dbReference type="EMBL" id="SSOP01000028">
    <property type="protein sequence ID" value="KAB5593937.1"/>
    <property type="molecule type" value="Genomic_DNA"/>
</dbReference>
<feature type="compositionally biased region" description="Basic and acidic residues" evidence="1">
    <location>
        <begin position="169"/>
        <end position="193"/>
    </location>
</feature>
<feature type="compositionally biased region" description="Polar residues" evidence="1">
    <location>
        <begin position="491"/>
        <end position="521"/>
    </location>
</feature>
<accession>A0A5N5QRS7</accession>
<proteinExistence type="predicted"/>
<feature type="compositionally biased region" description="Low complexity" evidence="1">
    <location>
        <begin position="539"/>
        <end position="549"/>
    </location>
</feature>
<dbReference type="OrthoDB" id="3364707at2759"/>
<name>A0A5N5QRS7_9AGAM</name>
<feature type="region of interest" description="Disordered" evidence="1">
    <location>
        <begin position="158"/>
        <end position="193"/>
    </location>
</feature>
<feature type="compositionally biased region" description="Basic and acidic residues" evidence="1">
    <location>
        <begin position="308"/>
        <end position="328"/>
    </location>
</feature>
<evidence type="ECO:0000313" key="2">
    <source>
        <dbReference type="EMBL" id="KAB5593937.1"/>
    </source>
</evidence>
<feature type="compositionally biased region" description="Polar residues" evidence="1">
    <location>
        <begin position="389"/>
        <end position="399"/>
    </location>
</feature>
<feature type="region of interest" description="Disordered" evidence="1">
    <location>
        <begin position="31"/>
        <end position="104"/>
    </location>
</feature>
<dbReference type="Proteomes" id="UP000383932">
    <property type="component" value="Unassembled WGS sequence"/>
</dbReference>
<feature type="region of interest" description="Disordered" evidence="1">
    <location>
        <begin position="600"/>
        <end position="706"/>
    </location>
</feature>
<dbReference type="AlphaFoldDB" id="A0A5N5QRS7"/>
<feature type="compositionally biased region" description="Low complexity" evidence="1">
    <location>
        <begin position="628"/>
        <end position="639"/>
    </location>
</feature>
<keyword evidence="3" id="KW-1185">Reference proteome</keyword>
<feature type="region of interest" description="Disordered" evidence="1">
    <location>
        <begin position="298"/>
        <end position="415"/>
    </location>
</feature>
<feature type="region of interest" description="Disordered" evidence="1">
    <location>
        <begin position="239"/>
        <end position="260"/>
    </location>
</feature>
<feature type="compositionally biased region" description="Basic and acidic residues" evidence="1">
    <location>
        <begin position="86"/>
        <end position="99"/>
    </location>
</feature>
<sequence>MNEDNSRSFNIPISLANLPLELPSWAASYPGRRPLAIDGPSSPASSTASQKFQVKRLLSRPADPITSMDLKRSGSLSKGLLKRRPSKSDKSQVEPDKSDNLPWTPASAYARAYAQRTHMFSGRSEQSESEVDTVAGRVDDDAEDGVLGLTRKVSARFRRRKISNPGPGLKRDDEPELSRGRSQSRPKDHLSKRDRALMEAGALARRDWEAGQEDWSREKERIGLRGIGLSNIALASASNSRYTPPASHSTTIPSPPTHDHAMRLGINRNRMSRHLSIEDFRSLVRIEYEMGATFEMWDPKTGRAGAPKPDDDRESDRPKERRRLESITRRGRSHRDHTVARERALEKQAATLGRSMTLGASRRDTRMTQHESQPAARKDDDILRRRTTIFRSDSASSEACSPLAEGSMSPESQKGGKFWRLVRKMSTGTLKEKKNVNVGCLVIGARLDLTDLVVQAEKAPPVPPLPPSRRSSVLDSPEESRRMSIGRSVCETASATPSIHSGPSSLSGHGTTTTPKQSQSQIHRHPSASGGRPSMTNDSSVVSSSPKSSFGRMHSPRTSMSSYVDLSDDIPPLPLGKHIVSPVELAQQYIPPIMYREREPLGNSGVGASPSLPPPKRPRAAQRPRGEPSTPLASPLLSPQDAVPRPKPRPNVLRRPTRLNDGTLGVPLRSGSASPRSPRSASMGMPSPRLRPLAQQEPVPRPRSNSLGTVFTFRELDNAQGRSKLTEQEKVAKFEQLLEASDKAGGTLHARVQDRLLSETLRMSETYDGSSVSGI</sequence>
<feature type="compositionally biased region" description="Low complexity" evidence="1">
    <location>
        <begin position="669"/>
        <end position="688"/>
    </location>
</feature>
<feature type="region of interest" description="Disordered" evidence="1">
    <location>
        <begin position="458"/>
        <end position="563"/>
    </location>
</feature>
<evidence type="ECO:0000256" key="1">
    <source>
        <dbReference type="SAM" id="MobiDB-lite"/>
    </source>
</evidence>
<gene>
    <name evidence="2" type="ORF">CTheo_2663</name>
</gene>
<reference evidence="2 3" key="1">
    <citation type="journal article" date="2019" name="Fungal Biol. Biotechnol.">
        <title>Draft genome sequence of fastidious pathogen Ceratobasidium theobromae, which causes vascular-streak dieback in Theobroma cacao.</title>
        <authorList>
            <person name="Ali S.S."/>
            <person name="Asman A."/>
            <person name="Shao J."/>
            <person name="Firmansyah A.P."/>
            <person name="Susilo A.W."/>
            <person name="Rosmana A."/>
            <person name="McMahon P."/>
            <person name="Junaid M."/>
            <person name="Guest D."/>
            <person name="Kheng T.Y."/>
            <person name="Meinhardt L.W."/>
            <person name="Bailey B.A."/>
        </authorList>
    </citation>
    <scope>NUCLEOTIDE SEQUENCE [LARGE SCALE GENOMIC DNA]</scope>
    <source>
        <strain evidence="2 3">CT2</strain>
    </source>
</reference>
<organism evidence="2 3">
    <name type="scientific">Ceratobasidium theobromae</name>
    <dbReference type="NCBI Taxonomy" id="1582974"/>
    <lineage>
        <taxon>Eukaryota</taxon>
        <taxon>Fungi</taxon>
        <taxon>Dikarya</taxon>
        <taxon>Basidiomycota</taxon>
        <taxon>Agaricomycotina</taxon>
        <taxon>Agaricomycetes</taxon>
        <taxon>Cantharellales</taxon>
        <taxon>Ceratobasidiaceae</taxon>
        <taxon>Ceratobasidium</taxon>
    </lineage>
</organism>
<evidence type="ECO:0000313" key="3">
    <source>
        <dbReference type="Proteomes" id="UP000383932"/>
    </source>
</evidence>
<protein>
    <submittedName>
        <fullName evidence="2">Zinc finger CCCH-type containing 13</fullName>
    </submittedName>
</protein>